<dbReference type="Proteomes" id="UP000663802">
    <property type="component" value="Unassembled WGS sequence"/>
</dbReference>
<proteinExistence type="predicted"/>
<accession>A0ABQ1EGC4</accession>
<comment type="caution">
    <text evidence="1">The sequence shown here is derived from an EMBL/GenBank/DDBJ whole genome shotgun (WGS) entry which is preliminary data.</text>
</comment>
<gene>
    <name evidence="1" type="ORF">CSC2_41290</name>
</gene>
<evidence type="ECO:0000313" key="1">
    <source>
        <dbReference type="EMBL" id="GFZ33603.1"/>
    </source>
</evidence>
<protein>
    <submittedName>
        <fullName evidence="1">Uncharacterized protein</fullName>
    </submittedName>
</protein>
<dbReference type="RefSeq" id="WP_206871967.1">
    <property type="nucleotide sequence ID" value="NZ_BMBA01000006.1"/>
</dbReference>
<reference evidence="1 2" key="1">
    <citation type="journal article" date="2021" name="Int. J. Syst. Evol. Microbiol.">
        <title>Clostridium zeae sp. nov., isolated from corn silage.</title>
        <authorList>
            <person name="Kobayashi H."/>
            <person name="Tanizawa Y."/>
            <person name="Yagura M."/>
            <person name="Sakamoto M."/>
            <person name="Ohkuma M."/>
            <person name="Tohno M."/>
        </authorList>
    </citation>
    <scope>NUCLEOTIDE SEQUENCE [LARGE SCALE GENOMIC DNA]</scope>
    <source>
        <strain evidence="1 2">CSC2</strain>
    </source>
</reference>
<organism evidence="1 2">
    <name type="scientific">Clostridium zeae</name>
    <dbReference type="NCBI Taxonomy" id="2759022"/>
    <lineage>
        <taxon>Bacteria</taxon>
        <taxon>Bacillati</taxon>
        <taxon>Bacillota</taxon>
        <taxon>Clostridia</taxon>
        <taxon>Eubacteriales</taxon>
        <taxon>Clostridiaceae</taxon>
        <taxon>Clostridium</taxon>
    </lineage>
</organism>
<sequence length="116" mass="11841">MLFTKLKNIIVGLITAVVISLGGVTAFAASNGVTLTPAAHVDISKIDAKPGTYKVVDGATINISGGENAKTEANVSLTAVPGNLDLTHVEKGTATVVRKLTPEEIAKFSGHTTAAK</sequence>
<dbReference type="EMBL" id="BMBA01000006">
    <property type="protein sequence ID" value="GFZ33603.1"/>
    <property type="molecule type" value="Genomic_DNA"/>
</dbReference>
<keyword evidence="2" id="KW-1185">Reference proteome</keyword>
<name>A0ABQ1EGC4_9CLOT</name>
<evidence type="ECO:0000313" key="2">
    <source>
        <dbReference type="Proteomes" id="UP000663802"/>
    </source>
</evidence>